<dbReference type="Pfam" id="PF01032">
    <property type="entry name" value="FecCD"/>
    <property type="match status" value="1"/>
</dbReference>
<evidence type="ECO:0000313" key="9">
    <source>
        <dbReference type="EMBL" id="AIU70672.1"/>
    </source>
</evidence>
<dbReference type="STRING" id="1505907.TEU_10195"/>
<gene>
    <name evidence="9" type="ORF">TEU_10195</name>
</gene>
<feature type="transmembrane region" description="Helical" evidence="8">
    <location>
        <begin position="215"/>
        <end position="237"/>
    </location>
</feature>
<dbReference type="InterPro" id="IPR037294">
    <property type="entry name" value="ABC_BtuC-like"/>
</dbReference>
<dbReference type="HOGENOM" id="CLU_013016_0_2_2"/>
<evidence type="ECO:0000256" key="6">
    <source>
        <dbReference type="ARBA" id="ARBA00022989"/>
    </source>
</evidence>
<dbReference type="GeneID" id="25153801"/>
<dbReference type="KEGG" id="teu:TEU_10195"/>
<dbReference type="SUPFAM" id="SSF81345">
    <property type="entry name" value="ABC transporter involved in vitamin B12 uptake, BtuC"/>
    <property type="match status" value="1"/>
</dbReference>
<name>A0A097QW09_9EURY</name>
<evidence type="ECO:0000256" key="2">
    <source>
        <dbReference type="ARBA" id="ARBA00007935"/>
    </source>
</evidence>
<comment type="similarity">
    <text evidence="2">Belongs to the binding-protein-dependent transport system permease family. FecCD subfamily.</text>
</comment>
<evidence type="ECO:0000256" key="4">
    <source>
        <dbReference type="ARBA" id="ARBA00022475"/>
    </source>
</evidence>
<protein>
    <submittedName>
        <fullName evidence="9">ABC transporter permease</fullName>
    </submittedName>
</protein>
<dbReference type="OrthoDB" id="57034at2157"/>
<dbReference type="AlphaFoldDB" id="A0A097QW09"/>
<dbReference type="PANTHER" id="PTHR30472">
    <property type="entry name" value="FERRIC ENTEROBACTIN TRANSPORT SYSTEM PERMEASE PROTEIN"/>
    <property type="match status" value="1"/>
</dbReference>
<evidence type="ECO:0000256" key="5">
    <source>
        <dbReference type="ARBA" id="ARBA00022692"/>
    </source>
</evidence>
<sequence length="313" mass="33599">MKKAVWLFLLVFLVSPFVGRLYFSPFTLSPLDRTILLEIRLPRILASALVGACLSLAGLTFQNVFRNPLAGPNLLGVTSGSAFGAVIAILLAQSPYAIQLSAFVFGLIAVVIVWKLSRFIGDGLLSLILAGIAVSAFFSALVGFAKYLADPYDKLPTIVFWLLGSFAGLRWESIKLMLAPIVVSITGVLFLRWPLNVMSLSEEEAKSLGLNVRFYRALFIALSALGISASTAMAGMIGWVGLVSPHIARLLVGHDNRVLVPTSALVGASLLLLCDDIARSVATFELPLGVVTSLIGAPVLVLILARRRWHVKG</sequence>
<reference evidence="9 10" key="1">
    <citation type="journal article" date="2015" name="Int. J. Syst. Evol. Microbiol.">
        <title>Thermococcus eurythermalis sp. nov., a conditional piezophilic hyperthermophilic archaeon with a wide temperature range isolated from an oil-immersed chimney in the Guaymas Basin.</title>
        <authorList>
            <person name="Zhao W."/>
            <person name="Zeng X."/>
            <person name="Xiao X."/>
        </authorList>
    </citation>
    <scope>NUCLEOTIDE SEQUENCE [LARGE SCALE GENOMIC DNA]</scope>
    <source>
        <strain evidence="9 10">A501</strain>
    </source>
</reference>
<feature type="transmembrane region" description="Helical" evidence="8">
    <location>
        <begin position="73"/>
        <end position="92"/>
    </location>
</feature>
<evidence type="ECO:0000313" key="10">
    <source>
        <dbReference type="Proteomes" id="UP000029980"/>
    </source>
</evidence>
<keyword evidence="5 8" id="KW-0812">Transmembrane</keyword>
<evidence type="ECO:0000256" key="1">
    <source>
        <dbReference type="ARBA" id="ARBA00004651"/>
    </source>
</evidence>
<keyword evidence="4" id="KW-1003">Cell membrane</keyword>
<dbReference type="Proteomes" id="UP000029980">
    <property type="component" value="Chromosome"/>
</dbReference>
<dbReference type="GO" id="GO:0022857">
    <property type="term" value="F:transmembrane transporter activity"/>
    <property type="evidence" value="ECO:0007669"/>
    <property type="project" value="InterPro"/>
</dbReference>
<feature type="transmembrane region" description="Helical" evidence="8">
    <location>
        <begin position="124"/>
        <end position="149"/>
    </location>
</feature>
<comment type="subcellular location">
    <subcellularLocation>
        <location evidence="1">Cell membrane</location>
        <topology evidence="1">Multi-pass membrane protein</topology>
    </subcellularLocation>
</comment>
<accession>A0A097QW09</accession>
<dbReference type="RefSeq" id="WP_050003638.1">
    <property type="nucleotide sequence ID" value="NZ_CP008887.1"/>
</dbReference>
<dbReference type="EMBL" id="CP008887">
    <property type="protein sequence ID" value="AIU70672.1"/>
    <property type="molecule type" value="Genomic_DNA"/>
</dbReference>
<dbReference type="CDD" id="cd06550">
    <property type="entry name" value="TM_ABC_iron-siderophores_like"/>
    <property type="match status" value="1"/>
</dbReference>
<evidence type="ECO:0000256" key="8">
    <source>
        <dbReference type="SAM" id="Phobius"/>
    </source>
</evidence>
<dbReference type="Gene3D" id="1.10.3470.10">
    <property type="entry name" value="ABC transporter involved in vitamin B12 uptake, BtuC"/>
    <property type="match status" value="1"/>
</dbReference>
<keyword evidence="3" id="KW-0813">Transport</keyword>
<feature type="transmembrane region" description="Helical" evidence="8">
    <location>
        <begin position="98"/>
        <end position="117"/>
    </location>
</feature>
<keyword evidence="7 8" id="KW-0472">Membrane</keyword>
<dbReference type="GO" id="GO:0005886">
    <property type="term" value="C:plasma membrane"/>
    <property type="evidence" value="ECO:0007669"/>
    <property type="project" value="UniProtKB-SubCell"/>
</dbReference>
<feature type="transmembrane region" description="Helical" evidence="8">
    <location>
        <begin position="284"/>
        <end position="305"/>
    </location>
</feature>
<evidence type="ECO:0000256" key="7">
    <source>
        <dbReference type="ARBA" id="ARBA00023136"/>
    </source>
</evidence>
<keyword evidence="6 8" id="KW-1133">Transmembrane helix</keyword>
<feature type="transmembrane region" description="Helical" evidence="8">
    <location>
        <begin position="178"/>
        <end position="195"/>
    </location>
</feature>
<organism evidence="9 10">
    <name type="scientific">Thermococcus eurythermalis</name>
    <dbReference type="NCBI Taxonomy" id="1505907"/>
    <lineage>
        <taxon>Archaea</taxon>
        <taxon>Methanobacteriati</taxon>
        <taxon>Methanobacteriota</taxon>
        <taxon>Thermococci</taxon>
        <taxon>Thermococcales</taxon>
        <taxon>Thermococcaceae</taxon>
        <taxon>Thermococcus</taxon>
    </lineage>
</organism>
<proteinExistence type="inferred from homology"/>
<dbReference type="InterPro" id="IPR000522">
    <property type="entry name" value="ABC_transptr_permease_BtuC"/>
</dbReference>
<keyword evidence="10" id="KW-1185">Reference proteome</keyword>
<feature type="transmembrane region" description="Helical" evidence="8">
    <location>
        <begin position="44"/>
        <end position="61"/>
    </location>
</feature>
<evidence type="ECO:0000256" key="3">
    <source>
        <dbReference type="ARBA" id="ARBA00022448"/>
    </source>
</evidence>
<dbReference type="FunFam" id="1.10.3470.10:FF:000001">
    <property type="entry name" value="Vitamin B12 ABC transporter permease BtuC"/>
    <property type="match status" value="1"/>
</dbReference>
<dbReference type="PANTHER" id="PTHR30472:SF25">
    <property type="entry name" value="ABC TRANSPORTER PERMEASE PROTEIN MJ0876-RELATED"/>
    <property type="match status" value="1"/>
</dbReference>